<protein>
    <submittedName>
        <fullName evidence="1">Uncharacterized protein</fullName>
    </submittedName>
</protein>
<proteinExistence type="predicted"/>
<sequence>MQDCQIDLLLCLNVLRKHNCCIDLTKNVLRWGDGTKPVFLSVSEYLAGSGQDSDVAVKKRRKRRTRALNPWSSDMLPWL</sequence>
<accession>A0A4U5NEA2</accession>
<evidence type="ECO:0000313" key="1">
    <source>
        <dbReference type="EMBL" id="TKR80841.1"/>
    </source>
</evidence>
<name>A0A4U5NEA2_STECR</name>
<gene>
    <name evidence="1" type="ORF">L596_014838</name>
</gene>
<dbReference type="OrthoDB" id="1047367at2759"/>
<comment type="caution">
    <text evidence="1">The sequence shown here is derived from an EMBL/GenBank/DDBJ whole genome shotgun (WGS) entry which is preliminary data.</text>
</comment>
<evidence type="ECO:0000313" key="2">
    <source>
        <dbReference type="Proteomes" id="UP000298663"/>
    </source>
</evidence>
<reference evidence="1 2" key="2">
    <citation type="journal article" date="2019" name="G3 (Bethesda)">
        <title>Hybrid Assembly of the Genome of the Entomopathogenic Nematode Steinernema carpocapsae Identifies the X-Chromosome.</title>
        <authorList>
            <person name="Serra L."/>
            <person name="Macchietto M."/>
            <person name="Macias-Munoz A."/>
            <person name="McGill C.J."/>
            <person name="Rodriguez I.M."/>
            <person name="Rodriguez B."/>
            <person name="Murad R."/>
            <person name="Mortazavi A."/>
        </authorList>
    </citation>
    <scope>NUCLEOTIDE SEQUENCE [LARGE SCALE GENOMIC DNA]</scope>
    <source>
        <strain evidence="1 2">ALL</strain>
    </source>
</reference>
<reference evidence="1 2" key="1">
    <citation type="journal article" date="2015" name="Genome Biol.">
        <title>Comparative genomics of Steinernema reveals deeply conserved gene regulatory networks.</title>
        <authorList>
            <person name="Dillman A.R."/>
            <person name="Macchietto M."/>
            <person name="Porter C.F."/>
            <person name="Rogers A."/>
            <person name="Williams B."/>
            <person name="Antoshechkin I."/>
            <person name="Lee M.M."/>
            <person name="Goodwin Z."/>
            <person name="Lu X."/>
            <person name="Lewis E.E."/>
            <person name="Goodrich-Blair H."/>
            <person name="Stock S.P."/>
            <person name="Adams B.J."/>
            <person name="Sternberg P.W."/>
            <person name="Mortazavi A."/>
        </authorList>
    </citation>
    <scope>NUCLEOTIDE SEQUENCE [LARGE SCALE GENOMIC DNA]</scope>
    <source>
        <strain evidence="1 2">ALL</strain>
    </source>
</reference>
<organism evidence="1 2">
    <name type="scientific">Steinernema carpocapsae</name>
    <name type="common">Entomopathogenic nematode</name>
    <dbReference type="NCBI Taxonomy" id="34508"/>
    <lineage>
        <taxon>Eukaryota</taxon>
        <taxon>Metazoa</taxon>
        <taxon>Ecdysozoa</taxon>
        <taxon>Nematoda</taxon>
        <taxon>Chromadorea</taxon>
        <taxon>Rhabditida</taxon>
        <taxon>Tylenchina</taxon>
        <taxon>Panagrolaimomorpha</taxon>
        <taxon>Strongyloidoidea</taxon>
        <taxon>Steinernematidae</taxon>
        <taxon>Steinernema</taxon>
    </lineage>
</organism>
<dbReference type="AlphaFoldDB" id="A0A4U5NEA2"/>
<keyword evidence="2" id="KW-1185">Reference proteome</keyword>
<dbReference type="EMBL" id="AZBU02000004">
    <property type="protein sequence ID" value="TKR80841.1"/>
    <property type="molecule type" value="Genomic_DNA"/>
</dbReference>
<dbReference type="Proteomes" id="UP000298663">
    <property type="component" value="Unassembled WGS sequence"/>
</dbReference>